<evidence type="ECO:0000313" key="1">
    <source>
        <dbReference type="EMBL" id="MPC96493.1"/>
    </source>
</evidence>
<reference evidence="1 2" key="1">
    <citation type="submission" date="2019-05" db="EMBL/GenBank/DDBJ databases">
        <title>Another draft genome of Portunus trituberculatus and its Hox gene families provides insights of decapod evolution.</title>
        <authorList>
            <person name="Jeong J.-H."/>
            <person name="Song I."/>
            <person name="Kim S."/>
            <person name="Choi T."/>
            <person name="Kim D."/>
            <person name="Ryu S."/>
            <person name="Kim W."/>
        </authorList>
    </citation>
    <scope>NUCLEOTIDE SEQUENCE [LARGE SCALE GENOMIC DNA]</scope>
    <source>
        <tissue evidence="1">Muscle</tissue>
    </source>
</reference>
<comment type="caution">
    <text evidence="1">The sequence shown here is derived from an EMBL/GenBank/DDBJ whole genome shotgun (WGS) entry which is preliminary data.</text>
</comment>
<sequence length="82" mass="8999">MEGDHRGLCDGQERHVTAAVCAAARMRNGVTPHYLHNKWLAHRLALAKNSIDAPESGCCQNAICKSSGERESWRVDLNGVEV</sequence>
<gene>
    <name evidence="1" type="ORF">E2C01_091755</name>
</gene>
<dbReference type="EMBL" id="VSRR010106201">
    <property type="protein sequence ID" value="MPC96493.1"/>
    <property type="molecule type" value="Genomic_DNA"/>
</dbReference>
<accession>A0A5B7JPY0</accession>
<dbReference type="Proteomes" id="UP000324222">
    <property type="component" value="Unassembled WGS sequence"/>
</dbReference>
<dbReference type="AlphaFoldDB" id="A0A5B7JPY0"/>
<keyword evidence="2" id="KW-1185">Reference proteome</keyword>
<evidence type="ECO:0000313" key="2">
    <source>
        <dbReference type="Proteomes" id="UP000324222"/>
    </source>
</evidence>
<organism evidence="1 2">
    <name type="scientific">Portunus trituberculatus</name>
    <name type="common">Swimming crab</name>
    <name type="synonym">Neptunus trituberculatus</name>
    <dbReference type="NCBI Taxonomy" id="210409"/>
    <lineage>
        <taxon>Eukaryota</taxon>
        <taxon>Metazoa</taxon>
        <taxon>Ecdysozoa</taxon>
        <taxon>Arthropoda</taxon>
        <taxon>Crustacea</taxon>
        <taxon>Multicrustacea</taxon>
        <taxon>Malacostraca</taxon>
        <taxon>Eumalacostraca</taxon>
        <taxon>Eucarida</taxon>
        <taxon>Decapoda</taxon>
        <taxon>Pleocyemata</taxon>
        <taxon>Brachyura</taxon>
        <taxon>Eubrachyura</taxon>
        <taxon>Portunoidea</taxon>
        <taxon>Portunidae</taxon>
        <taxon>Portuninae</taxon>
        <taxon>Portunus</taxon>
    </lineage>
</organism>
<name>A0A5B7JPY0_PORTR</name>
<proteinExistence type="predicted"/>
<protein>
    <submittedName>
        <fullName evidence="1">Uncharacterized protein</fullName>
    </submittedName>
</protein>